<evidence type="ECO:0000313" key="1">
    <source>
        <dbReference type="EMBL" id="CAA9458577.1"/>
    </source>
</evidence>
<dbReference type="AlphaFoldDB" id="A0A6J4R4A7"/>
<sequence>MDESQQRQVNEAAEKFAQAIADSYRAVAERGVSAQQLNAELTQSFFNGVIDNLRTQAEGGRDLVRELADQQQRQREATQDLAQASVGAYMEFLNSMFSYYQESMEQARRDVRR</sequence>
<dbReference type="EMBL" id="CADCVG010000084">
    <property type="protein sequence ID" value="CAA9458577.1"/>
    <property type="molecule type" value="Genomic_DNA"/>
</dbReference>
<accession>A0A6J4R4A7</accession>
<name>A0A6J4R4A7_9ACTN</name>
<gene>
    <name evidence="1" type="ORF">AVDCRST_MAG14-2057</name>
</gene>
<proteinExistence type="predicted"/>
<protein>
    <submittedName>
        <fullName evidence="1">Uncharacterized protein</fullName>
    </submittedName>
</protein>
<organism evidence="1">
    <name type="scientific">uncultured Rubrobacteraceae bacterium</name>
    <dbReference type="NCBI Taxonomy" id="349277"/>
    <lineage>
        <taxon>Bacteria</taxon>
        <taxon>Bacillati</taxon>
        <taxon>Actinomycetota</taxon>
        <taxon>Rubrobacteria</taxon>
        <taxon>Rubrobacterales</taxon>
        <taxon>Rubrobacteraceae</taxon>
        <taxon>environmental samples</taxon>
    </lineage>
</organism>
<reference evidence="1" key="1">
    <citation type="submission" date="2020-02" db="EMBL/GenBank/DDBJ databases">
        <authorList>
            <person name="Meier V. D."/>
        </authorList>
    </citation>
    <scope>NUCLEOTIDE SEQUENCE</scope>
    <source>
        <strain evidence="1">AVDCRST_MAG14</strain>
    </source>
</reference>